<evidence type="ECO:0000313" key="5">
    <source>
        <dbReference type="Proteomes" id="UP000029981"/>
    </source>
</evidence>
<keyword evidence="2" id="KW-1133">Transmembrane helix</keyword>
<dbReference type="AlphaFoldDB" id="A0A0A0L767"/>
<keyword evidence="3" id="KW-0732">Signal</keyword>
<proteinExistence type="predicted"/>
<dbReference type="OMA" id="NEFDDTG"/>
<feature type="transmembrane region" description="Helical" evidence="2">
    <location>
        <begin position="39"/>
        <end position="59"/>
    </location>
</feature>
<evidence type="ECO:0000256" key="3">
    <source>
        <dbReference type="SAM" id="SignalP"/>
    </source>
</evidence>
<feature type="transmembrane region" description="Helical" evidence="2">
    <location>
        <begin position="66"/>
        <end position="87"/>
    </location>
</feature>
<feature type="compositionally biased region" description="Basic residues" evidence="1">
    <location>
        <begin position="119"/>
        <end position="138"/>
    </location>
</feature>
<name>A0A0A0L767_CUCSA</name>
<dbReference type="InterPro" id="IPR008637">
    <property type="entry name" value="HR_lesion"/>
</dbReference>
<feature type="transmembrane region" description="Helical" evidence="2">
    <location>
        <begin position="99"/>
        <end position="117"/>
    </location>
</feature>
<feature type="signal peptide" evidence="3">
    <location>
        <begin position="1"/>
        <end position="21"/>
    </location>
</feature>
<keyword evidence="2" id="KW-0812">Transmembrane</keyword>
<feature type="region of interest" description="Disordered" evidence="1">
    <location>
        <begin position="118"/>
        <end position="138"/>
    </location>
</feature>
<evidence type="ECO:0000256" key="1">
    <source>
        <dbReference type="SAM" id="MobiDB-lite"/>
    </source>
</evidence>
<dbReference type="PANTHER" id="PTHR31474">
    <property type="entry name" value="HR-LIKE LESION-INDUCER"/>
    <property type="match status" value="1"/>
</dbReference>
<dbReference type="Gramene" id="KGN56879">
    <property type="protein sequence ID" value="KGN56879"/>
    <property type="gene ID" value="Csa_3G135760"/>
</dbReference>
<dbReference type="PANTHER" id="PTHR31474:SF4">
    <property type="entry name" value="NICOTIANA LESION-INDUCING LIKE"/>
    <property type="match status" value="1"/>
</dbReference>
<reference evidence="4 5" key="3">
    <citation type="journal article" date="2010" name="BMC Genomics">
        <title>Transcriptome sequencing and comparative analysis of cucumber flowers with different sex types.</title>
        <authorList>
            <person name="Guo S."/>
            <person name="Zheng Y."/>
            <person name="Joung J.G."/>
            <person name="Liu S."/>
            <person name="Zhang Z."/>
            <person name="Crasta O.R."/>
            <person name="Sobral B.W."/>
            <person name="Xu Y."/>
            <person name="Huang S."/>
            <person name="Fei Z."/>
        </authorList>
    </citation>
    <scope>NUCLEOTIDE SEQUENCE [LARGE SCALE GENOMIC DNA]</scope>
    <source>
        <strain evidence="5">cv. 9930</strain>
    </source>
</reference>
<evidence type="ECO:0000256" key="2">
    <source>
        <dbReference type="SAM" id="Phobius"/>
    </source>
</evidence>
<dbReference type="STRING" id="3659.A0A0A0L767"/>
<sequence length="138" mass="15011">MGFFSALGRLLFASFFILSACQMFNNNGGPAAVELSSKVRHVVGLSLSLKGIGALLFVLGSRVGAYLLLLYLAIITPVLFDFFNLSLLKPTFGIMLSDFLEHIALFGALLFFIGMKGTSPKKHSKKKTQKQKAKAKAH</sequence>
<gene>
    <name evidence="4" type="ORF">Csa_3G135760</name>
</gene>
<feature type="chain" id="PRO_5001972826" evidence="3">
    <location>
        <begin position="22"/>
        <end position="138"/>
    </location>
</feature>
<dbReference type="EMBL" id="CM002924">
    <property type="protein sequence ID" value="KGN56879.1"/>
    <property type="molecule type" value="Genomic_DNA"/>
</dbReference>
<protein>
    <submittedName>
        <fullName evidence="4">Uncharacterized protein</fullName>
    </submittedName>
</protein>
<organism evidence="4 5">
    <name type="scientific">Cucumis sativus</name>
    <name type="common">Cucumber</name>
    <dbReference type="NCBI Taxonomy" id="3659"/>
    <lineage>
        <taxon>Eukaryota</taxon>
        <taxon>Viridiplantae</taxon>
        <taxon>Streptophyta</taxon>
        <taxon>Embryophyta</taxon>
        <taxon>Tracheophyta</taxon>
        <taxon>Spermatophyta</taxon>
        <taxon>Magnoliopsida</taxon>
        <taxon>eudicotyledons</taxon>
        <taxon>Gunneridae</taxon>
        <taxon>Pentapetalae</taxon>
        <taxon>rosids</taxon>
        <taxon>fabids</taxon>
        <taxon>Cucurbitales</taxon>
        <taxon>Cucurbitaceae</taxon>
        <taxon>Benincaseae</taxon>
        <taxon>Cucumis</taxon>
    </lineage>
</organism>
<reference evidence="4 5" key="1">
    <citation type="journal article" date="2009" name="Nat. Genet.">
        <title>The genome of the cucumber, Cucumis sativus L.</title>
        <authorList>
            <person name="Huang S."/>
            <person name="Li R."/>
            <person name="Zhang Z."/>
            <person name="Li L."/>
            <person name="Gu X."/>
            <person name="Fan W."/>
            <person name="Lucas W.J."/>
            <person name="Wang X."/>
            <person name="Xie B."/>
            <person name="Ni P."/>
            <person name="Ren Y."/>
            <person name="Zhu H."/>
            <person name="Li J."/>
            <person name="Lin K."/>
            <person name="Jin W."/>
            <person name="Fei Z."/>
            <person name="Li G."/>
            <person name="Staub J."/>
            <person name="Kilian A."/>
            <person name="van der Vossen E.A."/>
            <person name="Wu Y."/>
            <person name="Guo J."/>
            <person name="He J."/>
            <person name="Jia Z."/>
            <person name="Ren Y."/>
            <person name="Tian G."/>
            <person name="Lu Y."/>
            <person name="Ruan J."/>
            <person name="Qian W."/>
            <person name="Wang M."/>
            <person name="Huang Q."/>
            <person name="Li B."/>
            <person name="Xuan Z."/>
            <person name="Cao J."/>
            <person name="Asan"/>
            <person name="Wu Z."/>
            <person name="Zhang J."/>
            <person name="Cai Q."/>
            <person name="Bai Y."/>
            <person name="Zhao B."/>
            <person name="Han Y."/>
            <person name="Li Y."/>
            <person name="Li X."/>
            <person name="Wang S."/>
            <person name="Shi Q."/>
            <person name="Liu S."/>
            <person name="Cho W.K."/>
            <person name="Kim J.Y."/>
            <person name="Xu Y."/>
            <person name="Heller-Uszynska K."/>
            <person name="Miao H."/>
            <person name="Cheng Z."/>
            <person name="Zhang S."/>
            <person name="Wu J."/>
            <person name="Yang Y."/>
            <person name="Kang H."/>
            <person name="Li M."/>
            <person name="Liang H."/>
            <person name="Ren X."/>
            <person name="Shi Z."/>
            <person name="Wen M."/>
            <person name="Jian M."/>
            <person name="Yang H."/>
            <person name="Zhang G."/>
            <person name="Yang Z."/>
            <person name="Chen R."/>
            <person name="Liu S."/>
            <person name="Li J."/>
            <person name="Ma L."/>
            <person name="Liu H."/>
            <person name="Zhou Y."/>
            <person name="Zhao J."/>
            <person name="Fang X."/>
            <person name="Li G."/>
            <person name="Fang L."/>
            <person name="Li Y."/>
            <person name="Liu D."/>
            <person name="Zheng H."/>
            <person name="Zhang Y."/>
            <person name="Qin N."/>
            <person name="Li Z."/>
            <person name="Yang G."/>
            <person name="Yang S."/>
            <person name="Bolund L."/>
            <person name="Kristiansen K."/>
            <person name="Zheng H."/>
            <person name="Li S."/>
            <person name="Zhang X."/>
            <person name="Yang H."/>
            <person name="Wang J."/>
            <person name="Sun R."/>
            <person name="Zhang B."/>
            <person name="Jiang S."/>
            <person name="Wang J."/>
            <person name="Du Y."/>
            <person name="Li S."/>
        </authorList>
    </citation>
    <scope>NUCLEOTIDE SEQUENCE [LARGE SCALE GENOMIC DNA]</scope>
    <source>
        <strain evidence="5">cv. 9930</strain>
    </source>
</reference>
<dbReference type="OrthoDB" id="529675at2759"/>
<evidence type="ECO:0000313" key="4">
    <source>
        <dbReference type="EMBL" id="KGN56879.1"/>
    </source>
</evidence>
<reference evidence="4 5" key="4">
    <citation type="journal article" date="2011" name="BMC Genomics">
        <title>RNA-Seq improves annotation of protein-coding genes in the cucumber genome.</title>
        <authorList>
            <person name="Li Z."/>
            <person name="Zhang Z."/>
            <person name="Yan P."/>
            <person name="Huang S."/>
            <person name="Fei Z."/>
            <person name="Lin K."/>
        </authorList>
    </citation>
    <scope>NUCLEOTIDE SEQUENCE [LARGE SCALE GENOMIC DNA]</scope>
    <source>
        <strain evidence="5">cv. 9930</strain>
    </source>
</reference>
<keyword evidence="2" id="KW-0472">Membrane</keyword>
<dbReference type="Pfam" id="PF05514">
    <property type="entry name" value="HR_lesion"/>
    <property type="match status" value="1"/>
</dbReference>
<reference evidence="4 5" key="2">
    <citation type="journal article" date="2009" name="PLoS ONE">
        <title>An integrated genetic and cytogenetic map of the cucumber genome.</title>
        <authorList>
            <person name="Ren Y."/>
            <person name="Zhang Z."/>
            <person name="Liu J."/>
            <person name="Staub J.E."/>
            <person name="Han Y."/>
            <person name="Cheng Z."/>
            <person name="Li X."/>
            <person name="Lu J."/>
            <person name="Miao H."/>
            <person name="Kang H."/>
            <person name="Xie B."/>
            <person name="Gu X."/>
            <person name="Wang X."/>
            <person name="Du Y."/>
            <person name="Jin W."/>
            <person name="Huang S."/>
        </authorList>
    </citation>
    <scope>NUCLEOTIDE SEQUENCE [LARGE SCALE GENOMIC DNA]</scope>
    <source>
        <strain evidence="5">cv. 9930</strain>
    </source>
</reference>
<accession>A0A0A0L767</accession>
<dbReference type="Proteomes" id="UP000029981">
    <property type="component" value="Chromosome 3"/>
</dbReference>
<keyword evidence="5" id="KW-1185">Reference proteome</keyword>